<evidence type="ECO:0008006" key="6">
    <source>
        <dbReference type="Google" id="ProtNLM"/>
    </source>
</evidence>
<comment type="caution">
    <text evidence="3">The sequence shown here is derived from an EMBL/GenBank/DDBJ whole genome shotgun (WGS) entry which is preliminary data.</text>
</comment>
<feature type="chain" id="PRO_5044603405" description="DUF2125 domain-containing protein" evidence="1">
    <location>
        <begin position="23"/>
        <end position="486"/>
    </location>
</feature>
<dbReference type="OrthoDB" id="8301995at2"/>
<protein>
    <recommendedName>
        <fullName evidence="6">DUF2125 domain-containing protein</fullName>
    </recommendedName>
</protein>
<evidence type="ECO:0000313" key="4">
    <source>
        <dbReference type="Proteomes" id="UP000277279"/>
    </source>
</evidence>
<dbReference type="RefSeq" id="WP_125847300.1">
    <property type="nucleotide sequence ID" value="NZ_JACHXH010000017.1"/>
</dbReference>
<reference evidence="2 5" key="2">
    <citation type="submission" date="2020-08" db="EMBL/GenBank/DDBJ databases">
        <title>Genomic Encyclopedia of Type Strains, Phase III (KMG-III): the genomes of soil and plant-associated and newly described type strains.</title>
        <authorList>
            <person name="Whitman W."/>
        </authorList>
    </citation>
    <scope>NUCLEOTIDE SEQUENCE [LARGE SCALE GENOMIC DNA]</scope>
    <source>
        <strain evidence="2 5">CECT 4113</strain>
    </source>
</reference>
<evidence type="ECO:0000256" key="1">
    <source>
        <dbReference type="SAM" id="SignalP"/>
    </source>
</evidence>
<feature type="signal peptide" evidence="1">
    <location>
        <begin position="1"/>
        <end position="22"/>
    </location>
</feature>
<keyword evidence="1" id="KW-0732">Signal</keyword>
<gene>
    <name evidence="3" type="ORF">EFD55_21980</name>
    <name evidence="2" type="ORF">FHS26_004526</name>
</gene>
<name>A0A427MGE3_9HYPH</name>
<keyword evidence="5" id="KW-1185">Reference proteome</keyword>
<dbReference type="Proteomes" id="UP000277279">
    <property type="component" value="Unassembled WGS sequence"/>
</dbReference>
<sequence>MRFKLITATCLLALGLFTTADAVEINQDGANAVRDNLAKLLSKELAKSGLVTVNPAGTRYEIIYDLAKLFARADPATTAINGSTSFSTFATPLENGLWDIKGDDSLDMSVRFIGPDRKQGEFSLSLESFAYGGVFDPAINFLRSSTYAAKKISLSSKFAAKETSFSFADANYSSNFADSAGGNGRVDLVGNGSTSGFFERISDPGMPPVEIRADSIDVGLKANAVPLAKLIDTYVFVMEHDDEEEYSRETHHRVKELLTQIMPLFSSFNETVGLDNPTVTSQAGLVRAKTFGYDLAVDGSADAVRFGFGVNAQEISLDSSLVPASYSALLPTSLNAKLAVPNMNFAAFGDLYVTLDFDKPTPEGFGEKGMQKLFPDGEVTIDVPKVNVRSDIYDFDISGEIKGRVDGAEQYSMEATILARDLDKTITALQGLAKTDPDLSQVSFGLMMAKGFAKTDPDGRSRWDISIGRGGSVVVNGQVIKAADQP</sequence>
<evidence type="ECO:0000313" key="5">
    <source>
        <dbReference type="Proteomes" id="UP000518315"/>
    </source>
</evidence>
<dbReference type="Proteomes" id="UP000518315">
    <property type="component" value="Unassembled WGS sequence"/>
</dbReference>
<evidence type="ECO:0000313" key="2">
    <source>
        <dbReference type="EMBL" id="MBB3136769.1"/>
    </source>
</evidence>
<organism evidence="3 4">
    <name type="scientific">Rhizobium pisi</name>
    <dbReference type="NCBI Taxonomy" id="574561"/>
    <lineage>
        <taxon>Bacteria</taxon>
        <taxon>Pseudomonadati</taxon>
        <taxon>Pseudomonadota</taxon>
        <taxon>Alphaproteobacteria</taxon>
        <taxon>Hyphomicrobiales</taxon>
        <taxon>Rhizobiaceae</taxon>
        <taxon>Rhizobium/Agrobacterium group</taxon>
        <taxon>Rhizobium</taxon>
    </lineage>
</organism>
<accession>A0A427MGE3</accession>
<dbReference type="EMBL" id="RJJT01000016">
    <property type="protein sequence ID" value="RSB66997.1"/>
    <property type="molecule type" value="Genomic_DNA"/>
</dbReference>
<evidence type="ECO:0000313" key="3">
    <source>
        <dbReference type="EMBL" id="RSB66997.1"/>
    </source>
</evidence>
<reference evidence="3 4" key="1">
    <citation type="submission" date="2018-11" db="EMBL/GenBank/DDBJ databases">
        <authorList>
            <person name="Huo Y."/>
        </authorList>
    </citation>
    <scope>NUCLEOTIDE SEQUENCE [LARGE SCALE GENOMIC DNA]</scope>
    <source>
        <strain evidence="3 4">DSM 30132</strain>
    </source>
</reference>
<dbReference type="AlphaFoldDB" id="A0A427MGE3"/>
<dbReference type="EMBL" id="JACHXH010000017">
    <property type="protein sequence ID" value="MBB3136769.1"/>
    <property type="molecule type" value="Genomic_DNA"/>
</dbReference>
<proteinExistence type="predicted"/>